<proteinExistence type="predicted"/>
<dbReference type="PANTHER" id="PTHR12768">
    <property type="entry name" value="BECLIN 1"/>
    <property type="match status" value="1"/>
</dbReference>
<feature type="compositionally biased region" description="Low complexity" evidence="2">
    <location>
        <begin position="534"/>
        <end position="545"/>
    </location>
</feature>
<evidence type="ECO:0000256" key="1">
    <source>
        <dbReference type="SAM" id="Coils"/>
    </source>
</evidence>
<evidence type="ECO:0000313" key="4">
    <source>
        <dbReference type="Proteomes" id="UP001342314"/>
    </source>
</evidence>
<dbReference type="GO" id="GO:0034272">
    <property type="term" value="C:phosphatidylinositol 3-kinase complex, class III, type II"/>
    <property type="evidence" value="ECO:0007669"/>
    <property type="project" value="TreeGrafter"/>
</dbReference>
<sequence>MDPDSADDERACAAFLSSHRGRPSTRAQTSATSSKSRSTSRTNSKRSSRSRAKVNRKVALPAVATSYSRKRRAPATTTDEDGNEETSDETDYESAPASSPSKRTRSATQTKGKAKTRQTSNVQARGARSTSRSSSKKKVRVVAPSQLRTEDDAAEEADEEADGETSGVDDHVVSTRARSRKGKDKQKAQPPAQEKPKYLPGTSKLTKAQLLDRLAAREHELEELKQDKNAPEDDADDERDDTVADLRHKLREMSEANQIWEARARLKGWEDSLHDDEEGEDDDHAAEHDQFELHVEEHEDVPVGFDGAEPVASGSGSNHKYLQPSEVEEPGYRMHAGDLGGMDYLAGDVDFDAAYPEPTPPAVERGGAPTASTTTTARGAQPHRTTTPTATPSQPAASAQRKSRIQPFTLELESGASRRARGGHSSVLFDDDYTAGGDGFDVEYPRLGSEVSEDDFDGKGKGVARLGSSSAGRTPLDRVILTFAQDLAGLESSKSNRRRAPLDASSSLGAGIGAGSSADLAAWRAHAIAVAHPAASSSPLNSAAADTSAARRGDTTEPSSPLASSPLRASDLQHAMVGLLEERERVKKLEAQLEIEMKLKEEERARREACENEIELLTFGHHEDVASLTSVVLSAKVEITAQRTQTVRAPDEQTPLLVSHAVQTSPNDAEEALARAFLRILSLEEQLERAAADTTELEAQRTDITSECEALRLAERSAEEERKKLVRQIEDLQREVADGREALAAEKRVEEASHDVHVDELEANLKQARSDVDRLNFACSNLRDTVDKTQIELERCTTERNDLIVERDGLVGERDTLVAQKDHLATQVDKHKSELTLAKQQLKKINEFVADVKASKRSLEKSKQSLEATNQALEATEQSLRSELEHERELSQAHKEADQAAITGLTRDVFDMSEQIVELKALQQTAEEAEQILADFNAQAIEVEEFRRRCETAEGVRAEVESKVLQLDCAITALETRAEEAEASLHEANLHADGLKADLLGVRDKLLDTSEQLESVKRRVLLIGAPLGLSPPSTGIASHAADFVSILDEIATLLERHENTAAEHLDQLAAKDDLLKSALALAQDVLTLLDCENTPVVLDCGDPSSLPSALEKIKDDIARLQAVAASSTAWEEEAQTLESALSALQHAVSACAANVGVAESVDGSQAFGDSVALVGQIELRMHNDTAKLQATSNELAQTIQVLEARMAETQQVRKDKDDLAIELNHEKARHSATLSGIAKLKRGIDDVHATGTSPLSTFGGVRDAIAGPSTSTWV</sequence>
<feature type="region of interest" description="Disordered" evidence="2">
    <location>
        <begin position="534"/>
        <end position="568"/>
    </location>
</feature>
<dbReference type="Proteomes" id="UP001342314">
    <property type="component" value="Unassembled WGS sequence"/>
</dbReference>
<dbReference type="Gene3D" id="1.10.287.1490">
    <property type="match status" value="1"/>
</dbReference>
<feature type="compositionally biased region" description="Basic residues" evidence="2">
    <location>
        <begin position="43"/>
        <end position="56"/>
    </location>
</feature>
<dbReference type="PANTHER" id="PTHR12768:SF4">
    <property type="entry name" value="BECLIN-1"/>
    <property type="match status" value="1"/>
</dbReference>
<gene>
    <name evidence="3" type="ORF">Rhopal_002111-T1</name>
</gene>
<feature type="region of interest" description="Disordered" evidence="2">
    <location>
        <begin position="451"/>
        <end position="471"/>
    </location>
</feature>
<comment type="caution">
    <text evidence="3">The sequence shown here is derived from an EMBL/GenBank/DDBJ whole genome shotgun (WGS) entry which is preliminary data.</text>
</comment>
<feature type="coiled-coil region" evidence="1">
    <location>
        <begin position="849"/>
        <end position="998"/>
    </location>
</feature>
<organism evidence="3 4">
    <name type="scientific">Rhodotorula paludigena</name>
    <dbReference type="NCBI Taxonomy" id="86838"/>
    <lineage>
        <taxon>Eukaryota</taxon>
        <taxon>Fungi</taxon>
        <taxon>Dikarya</taxon>
        <taxon>Basidiomycota</taxon>
        <taxon>Pucciniomycotina</taxon>
        <taxon>Microbotryomycetes</taxon>
        <taxon>Sporidiobolales</taxon>
        <taxon>Sporidiobolaceae</taxon>
        <taxon>Rhodotorula</taxon>
    </lineage>
</organism>
<feature type="compositionally biased region" description="Basic and acidic residues" evidence="2">
    <location>
        <begin position="214"/>
        <end position="231"/>
    </location>
</feature>
<accession>A0AAV5GJ99</accession>
<name>A0AAV5GJ99_9BASI</name>
<feature type="coiled-coil region" evidence="1">
    <location>
        <begin position="673"/>
        <end position="799"/>
    </location>
</feature>
<dbReference type="EMBL" id="BQKY01000004">
    <property type="protein sequence ID" value="GJN89137.1"/>
    <property type="molecule type" value="Genomic_DNA"/>
</dbReference>
<feature type="compositionally biased region" description="Low complexity" evidence="2">
    <location>
        <begin position="558"/>
        <end position="568"/>
    </location>
</feature>
<protein>
    <submittedName>
        <fullName evidence="3">Uncharacterized protein</fullName>
    </submittedName>
</protein>
<dbReference type="GO" id="GO:0000423">
    <property type="term" value="P:mitophagy"/>
    <property type="evidence" value="ECO:0007669"/>
    <property type="project" value="TreeGrafter"/>
</dbReference>
<feature type="compositionally biased region" description="Low complexity" evidence="2">
    <location>
        <begin position="24"/>
        <end position="42"/>
    </location>
</feature>
<keyword evidence="1" id="KW-0175">Coiled coil</keyword>
<dbReference type="GO" id="GO:0030674">
    <property type="term" value="F:protein-macromolecule adaptor activity"/>
    <property type="evidence" value="ECO:0007669"/>
    <property type="project" value="TreeGrafter"/>
</dbReference>
<dbReference type="GO" id="GO:0006995">
    <property type="term" value="P:cellular response to nitrogen starvation"/>
    <property type="evidence" value="ECO:0007669"/>
    <property type="project" value="TreeGrafter"/>
</dbReference>
<dbReference type="GO" id="GO:0045324">
    <property type="term" value="P:late endosome to vacuole transport"/>
    <property type="evidence" value="ECO:0007669"/>
    <property type="project" value="TreeGrafter"/>
</dbReference>
<feature type="compositionally biased region" description="Acidic residues" evidence="2">
    <location>
        <begin position="152"/>
        <end position="163"/>
    </location>
</feature>
<feature type="compositionally biased region" description="Acidic residues" evidence="2">
    <location>
        <begin position="78"/>
        <end position="92"/>
    </location>
</feature>
<dbReference type="AlphaFoldDB" id="A0AAV5GJ99"/>
<dbReference type="InterPro" id="IPR007243">
    <property type="entry name" value="Atg6/Beclin"/>
</dbReference>
<dbReference type="GO" id="GO:0034271">
    <property type="term" value="C:phosphatidylinositol 3-kinase complex, class III, type I"/>
    <property type="evidence" value="ECO:0007669"/>
    <property type="project" value="TreeGrafter"/>
</dbReference>
<dbReference type="GO" id="GO:0043548">
    <property type="term" value="F:phosphatidylinositol 3-kinase binding"/>
    <property type="evidence" value="ECO:0007669"/>
    <property type="project" value="TreeGrafter"/>
</dbReference>
<dbReference type="GO" id="GO:0000407">
    <property type="term" value="C:phagophore assembly site"/>
    <property type="evidence" value="ECO:0007669"/>
    <property type="project" value="TreeGrafter"/>
</dbReference>
<evidence type="ECO:0000256" key="2">
    <source>
        <dbReference type="SAM" id="MobiDB-lite"/>
    </source>
</evidence>
<reference evidence="3 4" key="1">
    <citation type="submission" date="2021-12" db="EMBL/GenBank/DDBJ databases">
        <title>High titer production of polyol ester of fatty acids by Rhodotorula paludigena BS15 towards product separation-free biomass refinery.</title>
        <authorList>
            <person name="Mano J."/>
            <person name="Ono H."/>
            <person name="Tanaka T."/>
            <person name="Naito K."/>
            <person name="Sushida H."/>
            <person name="Ike M."/>
            <person name="Tokuyasu K."/>
            <person name="Kitaoka M."/>
        </authorList>
    </citation>
    <scope>NUCLEOTIDE SEQUENCE [LARGE SCALE GENOMIC DNA]</scope>
    <source>
        <strain evidence="3 4">BS15</strain>
    </source>
</reference>
<keyword evidence="4" id="KW-1185">Reference proteome</keyword>
<feature type="region of interest" description="Disordered" evidence="2">
    <location>
        <begin position="356"/>
        <end position="405"/>
    </location>
</feature>
<evidence type="ECO:0000313" key="3">
    <source>
        <dbReference type="EMBL" id="GJN89137.1"/>
    </source>
</evidence>
<feature type="region of interest" description="Disordered" evidence="2">
    <location>
        <begin position="1"/>
        <end position="242"/>
    </location>
</feature>
<feature type="compositionally biased region" description="Low complexity" evidence="2">
    <location>
        <begin position="366"/>
        <end position="400"/>
    </location>
</feature>
<feature type="coiled-coil region" evidence="1">
    <location>
        <begin position="579"/>
        <end position="613"/>
    </location>
</feature>
<dbReference type="GO" id="GO:0000045">
    <property type="term" value="P:autophagosome assembly"/>
    <property type="evidence" value="ECO:0007669"/>
    <property type="project" value="TreeGrafter"/>
</dbReference>
<feature type="compositionally biased region" description="Polar residues" evidence="2">
    <location>
        <begin position="96"/>
        <end position="123"/>
    </location>
</feature>